<comment type="catalytic activity">
    <reaction evidence="4">
        <text>carbamoyl phosphate + L-ornithine = L-citrulline + phosphate + H(+)</text>
        <dbReference type="Rhea" id="RHEA:19513"/>
        <dbReference type="ChEBI" id="CHEBI:15378"/>
        <dbReference type="ChEBI" id="CHEBI:43474"/>
        <dbReference type="ChEBI" id="CHEBI:46911"/>
        <dbReference type="ChEBI" id="CHEBI:57743"/>
        <dbReference type="ChEBI" id="CHEBI:58228"/>
        <dbReference type="EC" id="2.1.3.3"/>
    </reaction>
</comment>
<dbReference type="FunFam" id="3.40.50.1370:FF:000008">
    <property type="entry name" value="Ornithine carbamoyltransferase"/>
    <property type="match status" value="1"/>
</dbReference>
<dbReference type="InterPro" id="IPR002292">
    <property type="entry name" value="Orn/put_carbamltrans"/>
</dbReference>
<name>A0A517T838_9PLAN</name>
<dbReference type="Pfam" id="PF00185">
    <property type="entry name" value="OTCace"/>
    <property type="match status" value="1"/>
</dbReference>
<evidence type="ECO:0000259" key="7">
    <source>
        <dbReference type="Pfam" id="PF00185"/>
    </source>
</evidence>
<dbReference type="Gene3D" id="3.40.50.1370">
    <property type="entry name" value="Aspartate/ornithine carbamoyltransferase"/>
    <property type="match status" value="2"/>
</dbReference>
<comment type="similarity">
    <text evidence="1">Belongs to the aspartate/ornithine carbamoyltransferase superfamily. OTCase family.</text>
</comment>
<organism evidence="9 10">
    <name type="scientific">Calycomorphotria hydatis</name>
    <dbReference type="NCBI Taxonomy" id="2528027"/>
    <lineage>
        <taxon>Bacteria</taxon>
        <taxon>Pseudomonadati</taxon>
        <taxon>Planctomycetota</taxon>
        <taxon>Planctomycetia</taxon>
        <taxon>Planctomycetales</taxon>
        <taxon>Planctomycetaceae</taxon>
        <taxon>Calycomorphotria</taxon>
    </lineage>
</organism>
<dbReference type="SUPFAM" id="SSF53671">
    <property type="entry name" value="Aspartate/ornithine carbamoyltransferase"/>
    <property type="match status" value="1"/>
</dbReference>
<evidence type="ECO:0000256" key="1">
    <source>
        <dbReference type="ARBA" id="ARBA00007805"/>
    </source>
</evidence>
<dbReference type="InterPro" id="IPR006132">
    <property type="entry name" value="Asp/Orn_carbamoyltranf_P-bd"/>
</dbReference>
<keyword evidence="3 6" id="KW-0808">Transferase</keyword>
<dbReference type="EC" id="2.1.3.3" evidence="2 5"/>
<protein>
    <recommendedName>
        <fullName evidence="2 5">Ornithine carbamoyltransferase</fullName>
        <ecNumber evidence="2 5">2.1.3.3</ecNumber>
    </recommendedName>
</protein>
<evidence type="ECO:0000313" key="10">
    <source>
        <dbReference type="Proteomes" id="UP000319976"/>
    </source>
</evidence>
<evidence type="ECO:0000256" key="6">
    <source>
        <dbReference type="RuleBase" id="RU003634"/>
    </source>
</evidence>
<dbReference type="InterPro" id="IPR006131">
    <property type="entry name" value="Asp_carbamoyltransf_Asp/Orn-bd"/>
</dbReference>
<dbReference type="OrthoDB" id="9802587at2"/>
<dbReference type="GO" id="GO:0016597">
    <property type="term" value="F:amino acid binding"/>
    <property type="evidence" value="ECO:0007669"/>
    <property type="project" value="InterPro"/>
</dbReference>
<evidence type="ECO:0000256" key="3">
    <source>
        <dbReference type="ARBA" id="ARBA00022679"/>
    </source>
</evidence>
<dbReference type="PRINTS" id="PR00102">
    <property type="entry name" value="OTCASE"/>
</dbReference>
<evidence type="ECO:0000259" key="8">
    <source>
        <dbReference type="Pfam" id="PF02729"/>
    </source>
</evidence>
<dbReference type="PANTHER" id="PTHR45753">
    <property type="entry name" value="ORNITHINE CARBAMOYLTRANSFERASE, MITOCHONDRIAL"/>
    <property type="match status" value="1"/>
</dbReference>
<evidence type="ECO:0000313" key="9">
    <source>
        <dbReference type="EMBL" id="QDT64538.1"/>
    </source>
</evidence>
<dbReference type="PRINTS" id="PR00100">
    <property type="entry name" value="AOTCASE"/>
</dbReference>
<accession>A0A517T838</accession>
<proteinExistence type="inferred from homology"/>
<dbReference type="GO" id="GO:0004585">
    <property type="term" value="F:ornithine carbamoyltransferase activity"/>
    <property type="evidence" value="ECO:0007669"/>
    <property type="project" value="UniProtKB-UniRule"/>
</dbReference>
<dbReference type="EMBL" id="CP036316">
    <property type="protein sequence ID" value="QDT64538.1"/>
    <property type="molecule type" value="Genomic_DNA"/>
</dbReference>
<evidence type="ECO:0000256" key="4">
    <source>
        <dbReference type="ARBA" id="ARBA00048772"/>
    </source>
</evidence>
<dbReference type="Pfam" id="PF02729">
    <property type="entry name" value="OTCace_N"/>
    <property type="match status" value="1"/>
</dbReference>
<dbReference type="AlphaFoldDB" id="A0A517T838"/>
<dbReference type="NCBIfam" id="TIGR00658">
    <property type="entry name" value="orni_carb_tr"/>
    <property type="match status" value="1"/>
</dbReference>
<dbReference type="InterPro" id="IPR036901">
    <property type="entry name" value="Asp/Orn_carbamoylTrfase_sf"/>
</dbReference>
<evidence type="ECO:0000256" key="5">
    <source>
        <dbReference type="NCBIfam" id="TIGR00658"/>
    </source>
</evidence>
<feature type="domain" description="Aspartate/ornithine carbamoyltransferase Asp/Orn-binding" evidence="7">
    <location>
        <begin position="149"/>
        <end position="301"/>
    </location>
</feature>
<sequence>MRHLLNLFDWSSDDITEVLTLAADLKSQHQLGIRKPILERKVLAQVYDKPSLRTRVSFEAAMMQLGGSCIFMTSKEAGWTGRESLPDVSKVLSSFSDAIVIRTFSQELVDEVASYSSCPVINGLTDEFHPAQALTDLMTVKEAFGIFDDRHLVFVGDGNNVARSLAIACGRVGMRMTLCGPSDYHFEKGIVTELKTKVPGLDLTVTDDLHDAVKDANVIYTDVWASMGQEKEQAERKKVFEPYQVNGSVMKEAPKNCKFLHCLPAHRGEEVTDEVMDAPYSLAFEQAENRMHLAKGLLAMLLT</sequence>
<feature type="domain" description="Aspartate/ornithine carbamoyltransferase carbamoyl-P binding" evidence="8">
    <location>
        <begin position="2"/>
        <end position="142"/>
    </location>
</feature>
<dbReference type="PANTHER" id="PTHR45753:SF3">
    <property type="entry name" value="ORNITHINE TRANSCARBAMYLASE, MITOCHONDRIAL"/>
    <property type="match status" value="1"/>
</dbReference>
<dbReference type="InterPro" id="IPR006130">
    <property type="entry name" value="Asp/Orn_carbamoylTrfase"/>
</dbReference>
<dbReference type="KEGG" id="chya:V22_17730"/>
<dbReference type="NCBIfam" id="NF001986">
    <property type="entry name" value="PRK00779.1"/>
    <property type="match status" value="1"/>
</dbReference>
<dbReference type="GO" id="GO:0019240">
    <property type="term" value="P:citrulline biosynthetic process"/>
    <property type="evidence" value="ECO:0007669"/>
    <property type="project" value="TreeGrafter"/>
</dbReference>
<keyword evidence="10" id="KW-1185">Reference proteome</keyword>
<gene>
    <name evidence="9" type="primary">argF</name>
    <name evidence="9" type="ORF">V22_17730</name>
</gene>
<dbReference type="RefSeq" id="WP_145261789.1">
    <property type="nucleotide sequence ID" value="NZ_CP036316.1"/>
</dbReference>
<dbReference type="Proteomes" id="UP000319976">
    <property type="component" value="Chromosome"/>
</dbReference>
<reference evidence="9 10" key="1">
    <citation type="submission" date="2019-02" db="EMBL/GenBank/DDBJ databases">
        <title>Deep-cultivation of Planctomycetes and their phenomic and genomic characterization uncovers novel biology.</title>
        <authorList>
            <person name="Wiegand S."/>
            <person name="Jogler M."/>
            <person name="Boedeker C."/>
            <person name="Pinto D."/>
            <person name="Vollmers J."/>
            <person name="Rivas-Marin E."/>
            <person name="Kohn T."/>
            <person name="Peeters S.H."/>
            <person name="Heuer A."/>
            <person name="Rast P."/>
            <person name="Oberbeckmann S."/>
            <person name="Bunk B."/>
            <person name="Jeske O."/>
            <person name="Meyerdierks A."/>
            <person name="Storesund J.E."/>
            <person name="Kallscheuer N."/>
            <person name="Luecker S."/>
            <person name="Lage O.M."/>
            <person name="Pohl T."/>
            <person name="Merkel B.J."/>
            <person name="Hornburger P."/>
            <person name="Mueller R.-W."/>
            <person name="Bruemmer F."/>
            <person name="Labrenz M."/>
            <person name="Spormann A.M."/>
            <person name="Op den Camp H."/>
            <person name="Overmann J."/>
            <person name="Amann R."/>
            <person name="Jetten M.S.M."/>
            <person name="Mascher T."/>
            <person name="Medema M.H."/>
            <person name="Devos D.P."/>
            <person name="Kaster A.-K."/>
            <person name="Ovreas L."/>
            <person name="Rohde M."/>
            <person name="Galperin M.Y."/>
            <person name="Jogler C."/>
        </authorList>
    </citation>
    <scope>NUCLEOTIDE SEQUENCE [LARGE SCALE GENOMIC DNA]</scope>
    <source>
        <strain evidence="9 10">V22</strain>
    </source>
</reference>
<evidence type="ECO:0000256" key="2">
    <source>
        <dbReference type="ARBA" id="ARBA00013007"/>
    </source>
</evidence>
<dbReference type="GO" id="GO:0042450">
    <property type="term" value="P:L-arginine biosynthetic process via ornithine"/>
    <property type="evidence" value="ECO:0007669"/>
    <property type="project" value="UniProtKB-UniRule"/>
</dbReference>